<name>A0A285U9M8_9BACL</name>
<feature type="transmembrane region" description="Helical" evidence="1">
    <location>
        <begin position="20"/>
        <end position="38"/>
    </location>
</feature>
<organism evidence="2 3">
    <name type="scientific">Ureibacillus acetophenoni</name>
    <dbReference type="NCBI Taxonomy" id="614649"/>
    <lineage>
        <taxon>Bacteria</taxon>
        <taxon>Bacillati</taxon>
        <taxon>Bacillota</taxon>
        <taxon>Bacilli</taxon>
        <taxon>Bacillales</taxon>
        <taxon>Caryophanaceae</taxon>
        <taxon>Ureibacillus</taxon>
    </lineage>
</organism>
<protein>
    <submittedName>
        <fullName evidence="2">Pilus assembly protein Flp/PilA</fullName>
    </submittedName>
</protein>
<proteinExistence type="predicted"/>
<dbReference type="RefSeq" id="WP_097148756.1">
    <property type="nucleotide sequence ID" value="NZ_OBQC01000003.1"/>
</dbReference>
<evidence type="ECO:0000313" key="2">
    <source>
        <dbReference type="EMBL" id="SOC37256.1"/>
    </source>
</evidence>
<keyword evidence="1" id="KW-1133">Transmembrane helix</keyword>
<dbReference type="OrthoDB" id="290056at2"/>
<keyword evidence="1" id="KW-0472">Membrane</keyword>
<dbReference type="InterPro" id="IPR007047">
    <property type="entry name" value="Flp_Fap"/>
</dbReference>
<keyword evidence="1" id="KW-0812">Transmembrane</keyword>
<dbReference type="Proteomes" id="UP000219252">
    <property type="component" value="Unassembled WGS sequence"/>
</dbReference>
<evidence type="ECO:0000313" key="3">
    <source>
        <dbReference type="Proteomes" id="UP000219252"/>
    </source>
</evidence>
<evidence type="ECO:0000256" key="1">
    <source>
        <dbReference type="SAM" id="Phobius"/>
    </source>
</evidence>
<dbReference type="Pfam" id="PF04964">
    <property type="entry name" value="Flp_Fap"/>
    <property type="match status" value="1"/>
</dbReference>
<keyword evidence="3" id="KW-1185">Reference proteome</keyword>
<dbReference type="AlphaFoldDB" id="A0A285U9M8"/>
<reference evidence="3" key="1">
    <citation type="submission" date="2017-08" db="EMBL/GenBank/DDBJ databases">
        <authorList>
            <person name="Varghese N."/>
            <person name="Submissions S."/>
        </authorList>
    </citation>
    <scope>NUCLEOTIDE SEQUENCE [LARGE SCALE GENOMIC DNA]</scope>
    <source>
        <strain evidence="3">JC23</strain>
    </source>
</reference>
<gene>
    <name evidence="2" type="ORF">SAMN05877842_103109</name>
</gene>
<sequence length="54" mass="5732">MEILKRLVVEEEGATMVEYGLLVALIAAVVIGTVVTLGGQVQEGFQTIVDAMPE</sequence>
<dbReference type="EMBL" id="OBQC01000003">
    <property type="protein sequence ID" value="SOC37256.1"/>
    <property type="molecule type" value="Genomic_DNA"/>
</dbReference>
<accession>A0A285U9M8</accession>